<proteinExistence type="predicted"/>
<evidence type="ECO:0000313" key="1">
    <source>
        <dbReference type="EMBL" id="EFA06791.1"/>
    </source>
</evidence>
<accession>D6WUA3</accession>
<gene>
    <name evidence="1" type="primary">GLEAN_09728</name>
    <name evidence="1" type="ORF">TcasGA2_TC009728</name>
</gene>
<evidence type="ECO:0000313" key="2">
    <source>
        <dbReference type="Proteomes" id="UP000007266"/>
    </source>
</evidence>
<sequence>MSRVKPLLANWIRKNEFRMWNIKIMKTPRECVLSELDSLWNVSGNLKDRRMEEALRTRRQKERRCFIAACGGDQYLRRLVASGSFAYSNTHSKLPPHGCRSRS</sequence>
<organism evidence="1 2">
    <name type="scientific">Tribolium castaneum</name>
    <name type="common">Red flour beetle</name>
    <dbReference type="NCBI Taxonomy" id="7070"/>
    <lineage>
        <taxon>Eukaryota</taxon>
        <taxon>Metazoa</taxon>
        <taxon>Ecdysozoa</taxon>
        <taxon>Arthropoda</taxon>
        <taxon>Hexapoda</taxon>
        <taxon>Insecta</taxon>
        <taxon>Pterygota</taxon>
        <taxon>Neoptera</taxon>
        <taxon>Endopterygota</taxon>
        <taxon>Coleoptera</taxon>
        <taxon>Polyphaga</taxon>
        <taxon>Cucujiformia</taxon>
        <taxon>Tenebrionidae</taxon>
        <taxon>Tenebrionidae incertae sedis</taxon>
        <taxon>Tribolium</taxon>
    </lineage>
</organism>
<name>D6WUA3_TRICA</name>
<protein>
    <submittedName>
        <fullName evidence="1">Uncharacterized protein</fullName>
    </submittedName>
</protein>
<reference evidence="1 2" key="1">
    <citation type="journal article" date="2008" name="Nature">
        <title>The genome of the model beetle and pest Tribolium castaneum.</title>
        <authorList>
            <consortium name="Tribolium Genome Sequencing Consortium"/>
            <person name="Richards S."/>
            <person name="Gibbs R.A."/>
            <person name="Weinstock G.M."/>
            <person name="Brown S.J."/>
            <person name="Denell R."/>
            <person name="Beeman R.W."/>
            <person name="Gibbs R."/>
            <person name="Beeman R.W."/>
            <person name="Brown S.J."/>
            <person name="Bucher G."/>
            <person name="Friedrich M."/>
            <person name="Grimmelikhuijzen C.J."/>
            <person name="Klingler M."/>
            <person name="Lorenzen M."/>
            <person name="Richards S."/>
            <person name="Roth S."/>
            <person name="Schroder R."/>
            <person name="Tautz D."/>
            <person name="Zdobnov E.M."/>
            <person name="Muzny D."/>
            <person name="Gibbs R.A."/>
            <person name="Weinstock G.M."/>
            <person name="Attaway T."/>
            <person name="Bell S."/>
            <person name="Buhay C.J."/>
            <person name="Chandrabose M.N."/>
            <person name="Chavez D."/>
            <person name="Clerk-Blankenburg K.P."/>
            <person name="Cree A."/>
            <person name="Dao M."/>
            <person name="Davis C."/>
            <person name="Chacko J."/>
            <person name="Dinh H."/>
            <person name="Dugan-Rocha S."/>
            <person name="Fowler G."/>
            <person name="Garner T.T."/>
            <person name="Garnes J."/>
            <person name="Gnirke A."/>
            <person name="Hawes A."/>
            <person name="Hernandez J."/>
            <person name="Hines S."/>
            <person name="Holder M."/>
            <person name="Hume J."/>
            <person name="Jhangiani S.N."/>
            <person name="Joshi V."/>
            <person name="Khan Z.M."/>
            <person name="Jackson L."/>
            <person name="Kovar C."/>
            <person name="Kowis A."/>
            <person name="Lee S."/>
            <person name="Lewis L.R."/>
            <person name="Margolis J."/>
            <person name="Morgan M."/>
            <person name="Nazareth L.V."/>
            <person name="Nguyen N."/>
            <person name="Okwuonu G."/>
            <person name="Parker D."/>
            <person name="Richards S."/>
            <person name="Ruiz S.J."/>
            <person name="Santibanez J."/>
            <person name="Savard J."/>
            <person name="Scherer S.E."/>
            <person name="Schneider B."/>
            <person name="Sodergren E."/>
            <person name="Tautz D."/>
            <person name="Vattahil S."/>
            <person name="Villasana D."/>
            <person name="White C.S."/>
            <person name="Wright R."/>
            <person name="Park Y."/>
            <person name="Beeman R.W."/>
            <person name="Lord J."/>
            <person name="Oppert B."/>
            <person name="Lorenzen M."/>
            <person name="Brown S."/>
            <person name="Wang L."/>
            <person name="Savard J."/>
            <person name="Tautz D."/>
            <person name="Richards S."/>
            <person name="Weinstock G."/>
            <person name="Gibbs R.A."/>
            <person name="Liu Y."/>
            <person name="Worley K."/>
            <person name="Weinstock G."/>
            <person name="Elsik C.G."/>
            <person name="Reese J.T."/>
            <person name="Elhaik E."/>
            <person name="Landan G."/>
            <person name="Graur D."/>
            <person name="Arensburger P."/>
            <person name="Atkinson P."/>
            <person name="Beeman R.W."/>
            <person name="Beidler J."/>
            <person name="Brown S.J."/>
            <person name="Demuth J.P."/>
            <person name="Drury D.W."/>
            <person name="Du Y.Z."/>
            <person name="Fujiwara H."/>
            <person name="Lorenzen M."/>
            <person name="Maselli V."/>
            <person name="Osanai M."/>
            <person name="Park Y."/>
            <person name="Robertson H.M."/>
            <person name="Tu Z."/>
            <person name="Wang J.J."/>
            <person name="Wang S."/>
            <person name="Richards S."/>
            <person name="Song H."/>
            <person name="Zhang L."/>
            <person name="Sodergren E."/>
            <person name="Werner D."/>
            <person name="Stanke M."/>
            <person name="Morgenstern B."/>
            <person name="Solovyev V."/>
            <person name="Kosarev P."/>
            <person name="Brown G."/>
            <person name="Chen H.C."/>
            <person name="Ermolaeva O."/>
            <person name="Hlavina W."/>
            <person name="Kapustin Y."/>
            <person name="Kiryutin B."/>
            <person name="Kitts P."/>
            <person name="Maglott D."/>
            <person name="Pruitt K."/>
            <person name="Sapojnikov V."/>
            <person name="Souvorov A."/>
            <person name="Mackey A.J."/>
            <person name="Waterhouse R.M."/>
            <person name="Wyder S."/>
            <person name="Zdobnov E.M."/>
            <person name="Zdobnov E.M."/>
            <person name="Wyder S."/>
            <person name="Kriventseva E.V."/>
            <person name="Kadowaki T."/>
            <person name="Bork P."/>
            <person name="Aranda M."/>
            <person name="Bao R."/>
            <person name="Beermann A."/>
            <person name="Berns N."/>
            <person name="Bolognesi R."/>
            <person name="Bonneton F."/>
            <person name="Bopp D."/>
            <person name="Brown S.J."/>
            <person name="Bucher G."/>
            <person name="Butts T."/>
            <person name="Chaumot A."/>
            <person name="Denell R.E."/>
            <person name="Ferrier D.E."/>
            <person name="Friedrich M."/>
            <person name="Gordon C.M."/>
            <person name="Jindra M."/>
            <person name="Klingler M."/>
            <person name="Lan Q."/>
            <person name="Lattorff H.M."/>
            <person name="Laudet V."/>
            <person name="von Levetsow C."/>
            <person name="Liu Z."/>
            <person name="Lutz R."/>
            <person name="Lynch J.A."/>
            <person name="da Fonseca R.N."/>
            <person name="Posnien N."/>
            <person name="Reuter R."/>
            <person name="Roth S."/>
            <person name="Savard J."/>
            <person name="Schinko J.B."/>
            <person name="Schmitt C."/>
            <person name="Schoppmeier M."/>
            <person name="Schroder R."/>
            <person name="Shippy T.D."/>
            <person name="Simonnet F."/>
            <person name="Marques-Souza H."/>
            <person name="Tautz D."/>
            <person name="Tomoyasu Y."/>
            <person name="Trauner J."/>
            <person name="Van der Zee M."/>
            <person name="Vervoort M."/>
            <person name="Wittkopp N."/>
            <person name="Wimmer E.A."/>
            <person name="Yang X."/>
            <person name="Jones A.K."/>
            <person name="Sattelle D.B."/>
            <person name="Ebert P.R."/>
            <person name="Nelson D."/>
            <person name="Scott J.G."/>
            <person name="Beeman R.W."/>
            <person name="Muthukrishnan S."/>
            <person name="Kramer K.J."/>
            <person name="Arakane Y."/>
            <person name="Beeman R.W."/>
            <person name="Zhu Q."/>
            <person name="Hogenkamp D."/>
            <person name="Dixit R."/>
            <person name="Oppert B."/>
            <person name="Jiang H."/>
            <person name="Zou Z."/>
            <person name="Marshall J."/>
            <person name="Elpidina E."/>
            <person name="Vinokurov K."/>
            <person name="Oppert C."/>
            <person name="Zou Z."/>
            <person name="Evans J."/>
            <person name="Lu Z."/>
            <person name="Zhao P."/>
            <person name="Sumathipala N."/>
            <person name="Altincicek B."/>
            <person name="Vilcinskas A."/>
            <person name="Williams M."/>
            <person name="Hultmark D."/>
            <person name="Hetru C."/>
            <person name="Jiang H."/>
            <person name="Grimmelikhuijzen C.J."/>
            <person name="Hauser F."/>
            <person name="Cazzamali G."/>
            <person name="Williamson M."/>
            <person name="Park Y."/>
            <person name="Li B."/>
            <person name="Tanaka Y."/>
            <person name="Predel R."/>
            <person name="Neupert S."/>
            <person name="Schachtner J."/>
            <person name="Verleyen P."/>
            <person name="Raible F."/>
            <person name="Bork P."/>
            <person name="Friedrich M."/>
            <person name="Walden K.K."/>
            <person name="Robertson H.M."/>
            <person name="Angeli S."/>
            <person name="Foret S."/>
            <person name="Bucher G."/>
            <person name="Schuetz S."/>
            <person name="Maleszka R."/>
            <person name="Wimmer E.A."/>
            <person name="Beeman R.W."/>
            <person name="Lorenzen M."/>
            <person name="Tomoyasu Y."/>
            <person name="Miller S.C."/>
            <person name="Grossmann D."/>
            <person name="Bucher G."/>
        </authorList>
    </citation>
    <scope>NUCLEOTIDE SEQUENCE [LARGE SCALE GENOMIC DNA]</scope>
    <source>
        <strain evidence="1 2">Georgia GA2</strain>
    </source>
</reference>
<dbReference type="Proteomes" id="UP000007266">
    <property type="component" value="Linkage group 7"/>
</dbReference>
<reference evidence="1 2" key="2">
    <citation type="journal article" date="2010" name="Nucleic Acids Res.">
        <title>BeetleBase in 2010: revisions to provide comprehensive genomic information for Tribolium castaneum.</title>
        <authorList>
            <person name="Kim H.S."/>
            <person name="Murphy T."/>
            <person name="Xia J."/>
            <person name="Caragea D."/>
            <person name="Park Y."/>
            <person name="Beeman R.W."/>
            <person name="Lorenzen M.D."/>
            <person name="Butcher S."/>
            <person name="Manak J.R."/>
            <person name="Brown S.J."/>
        </authorList>
    </citation>
    <scope>GENOME REANNOTATION</scope>
    <source>
        <strain evidence="1 2">Georgia GA2</strain>
    </source>
</reference>
<dbReference type="EMBL" id="KQ971352">
    <property type="protein sequence ID" value="EFA06791.1"/>
    <property type="molecule type" value="Genomic_DNA"/>
</dbReference>
<dbReference type="InParanoid" id="D6WUA3"/>
<dbReference type="AlphaFoldDB" id="D6WUA3"/>
<dbReference type="HOGENOM" id="CLU_2267166_0_0_1"/>
<keyword evidence="2" id="KW-1185">Reference proteome</keyword>